<dbReference type="InterPro" id="IPR036890">
    <property type="entry name" value="HATPase_C_sf"/>
</dbReference>
<dbReference type="RefSeq" id="WP_132871103.1">
    <property type="nucleotide sequence ID" value="NZ_JAJUHT010000003.1"/>
</dbReference>
<evidence type="ECO:0000313" key="11">
    <source>
        <dbReference type="Proteomes" id="UP000294614"/>
    </source>
</evidence>
<keyword evidence="8" id="KW-0812">Transmembrane</keyword>
<dbReference type="EC" id="2.7.13.3" evidence="2"/>
<comment type="catalytic activity">
    <reaction evidence="1">
        <text>ATP + protein L-histidine = ADP + protein N-phospho-L-histidine.</text>
        <dbReference type="EC" id="2.7.13.3"/>
    </reaction>
</comment>
<reference evidence="10 11" key="1">
    <citation type="submission" date="2019-03" db="EMBL/GenBank/DDBJ databases">
        <title>Genomic Encyclopedia of Type Strains, Phase IV (KMG-IV): sequencing the most valuable type-strain genomes for metagenomic binning, comparative biology and taxonomic classification.</title>
        <authorList>
            <person name="Goeker M."/>
        </authorList>
    </citation>
    <scope>NUCLEOTIDE SEQUENCE [LARGE SCALE GENOMIC DNA]</scope>
    <source>
        <strain evidence="10 11">DSM 24984</strain>
    </source>
</reference>
<keyword evidence="3" id="KW-0808">Transferase</keyword>
<evidence type="ECO:0000313" key="10">
    <source>
        <dbReference type="EMBL" id="TCK61647.1"/>
    </source>
</evidence>
<evidence type="ECO:0000256" key="4">
    <source>
        <dbReference type="ARBA" id="ARBA00022741"/>
    </source>
</evidence>
<evidence type="ECO:0000256" key="1">
    <source>
        <dbReference type="ARBA" id="ARBA00000085"/>
    </source>
</evidence>
<dbReference type="NCBIfam" id="TIGR00229">
    <property type="entry name" value="sensory_box"/>
    <property type="match status" value="1"/>
</dbReference>
<keyword evidence="5" id="KW-0418">Kinase</keyword>
<dbReference type="GO" id="GO:0004673">
    <property type="term" value="F:protein histidine kinase activity"/>
    <property type="evidence" value="ECO:0007669"/>
    <property type="project" value="UniProtKB-EC"/>
</dbReference>
<dbReference type="Pfam" id="PF02518">
    <property type="entry name" value="HATPase_c"/>
    <property type="match status" value="1"/>
</dbReference>
<evidence type="ECO:0000256" key="8">
    <source>
        <dbReference type="SAM" id="Phobius"/>
    </source>
</evidence>
<dbReference type="InterPro" id="IPR004358">
    <property type="entry name" value="Sig_transdc_His_kin-like_C"/>
</dbReference>
<dbReference type="EMBL" id="SMGG01000003">
    <property type="protein sequence ID" value="TCK61647.1"/>
    <property type="molecule type" value="Genomic_DNA"/>
</dbReference>
<organism evidence="10 11">
    <name type="scientific">Seleniivibrio woodruffii</name>
    <dbReference type="NCBI Taxonomy" id="1078050"/>
    <lineage>
        <taxon>Bacteria</taxon>
        <taxon>Pseudomonadati</taxon>
        <taxon>Deferribacterota</taxon>
        <taxon>Deferribacteres</taxon>
        <taxon>Deferribacterales</taxon>
        <taxon>Geovibrionaceae</taxon>
        <taxon>Seleniivibrio</taxon>
    </lineage>
</organism>
<dbReference type="OrthoDB" id="9759607at2"/>
<dbReference type="PROSITE" id="PS50109">
    <property type="entry name" value="HIS_KIN"/>
    <property type="match status" value="1"/>
</dbReference>
<sequence>MFKFFNRLIILLFIAGLASIGILIAGRETDESLTDKYSTEASGNSKLIGRFIEHIIHERGDNLKEVAAAPTPDEMARQLQQYASFIDKHYNLGDCFSTGITDSGFEIIKSITYGADDCSVPTPRSEEAAARIRQGKVYLGYMDAGKSSNMILIYPVMRNGVFSGAVYDIFTVMDDSGVKGYWSTVYRGGKSELLIDSVSRYGAETERGQLLRLKKNIETRTTAKFGNRQAGFYEFTVHGTKFVLIYLTEPYKRQFVFSFFPWAGEFAVVIVFLPLGLLILLIIIEMFKVNRRLADEIKERTLHLNSLSKKYESLFQTIPEYVVVHDKDGNIIEQNNKCRELGISAACGCKIFDFIREKEKFRARLESMGEEELESFGEFGLIRGDGEVISISASSILMETEGRHVVLSLFTDITDYKSMQNSFYLAQRREAVGTLASGMAHDFSNILQNIALQFSLAERADDDDKRELHLVNINGIVEGAKMYIQKVLQSAKETEETPIPRFGRELTATAIDISGNLMPPDVKIEYNDSSDGMMINIIESRYIQMMVNLCQNASEAMEKKGIITVSTGKRETFYGSFFELKVKDTGRGMDKTEQRSIFKPFYTTKERKGAGLGLATVKQVVMDNGGFIEVNSAPGEGCEFTILLPESK</sequence>
<gene>
    <name evidence="10" type="ORF">C8D98_0149</name>
</gene>
<dbReference type="Gene3D" id="1.10.287.130">
    <property type="match status" value="1"/>
</dbReference>
<dbReference type="CDD" id="cd00130">
    <property type="entry name" value="PAS"/>
    <property type="match status" value="1"/>
</dbReference>
<dbReference type="SUPFAM" id="SSF55785">
    <property type="entry name" value="PYP-like sensor domain (PAS domain)"/>
    <property type="match status" value="1"/>
</dbReference>
<dbReference type="PANTHER" id="PTHR43065">
    <property type="entry name" value="SENSOR HISTIDINE KINASE"/>
    <property type="match status" value="1"/>
</dbReference>
<proteinExistence type="predicted"/>
<feature type="domain" description="Histidine kinase" evidence="9">
    <location>
        <begin position="438"/>
        <end position="648"/>
    </location>
</feature>
<keyword evidence="7" id="KW-0902">Two-component regulatory system</keyword>
<evidence type="ECO:0000256" key="6">
    <source>
        <dbReference type="ARBA" id="ARBA00022840"/>
    </source>
</evidence>
<dbReference type="SMART" id="SM00387">
    <property type="entry name" value="HATPase_c"/>
    <property type="match status" value="1"/>
</dbReference>
<dbReference type="InterPro" id="IPR003594">
    <property type="entry name" value="HATPase_dom"/>
</dbReference>
<evidence type="ECO:0000256" key="5">
    <source>
        <dbReference type="ARBA" id="ARBA00022777"/>
    </source>
</evidence>
<dbReference type="AlphaFoldDB" id="A0A4R1KBZ5"/>
<keyword evidence="8" id="KW-1133">Transmembrane helix</keyword>
<dbReference type="InterPro" id="IPR035965">
    <property type="entry name" value="PAS-like_dom_sf"/>
</dbReference>
<keyword evidence="8" id="KW-0472">Membrane</keyword>
<dbReference type="PANTHER" id="PTHR43065:SF46">
    <property type="entry name" value="C4-DICARBOXYLATE TRANSPORT SENSOR PROTEIN DCTB"/>
    <property type="match status" value="1"/>
</dbReference>
<dbReference type="InterPro" id="IPR005467">
    <property type="entry name" value="His_kinase_dom"/>
</dbReference>
<dbReference type="Gene3D" id="3.30.565.10">
    <property type="entry name" value="Histidine kinase-like ATPase, C-terminal domain"/>
    <property type="match status" value="1"/>
</dbReference>
<dbReference type="SUPFAM" id="SSF55874">
    <property type="entry name" value="ATPase domain of HSP90 chaperone/DNA topoisomerase II/histidine kinase"/>
    <property type="match status" value="1"/>
</dbReference>
<dbReference type="Gene3D" id="3.30.450.20">
    <property type="entry name" value="PAS domain"/>
    <property type="match status" value="1"/>
</dbReference>
<comment type="caution">
    <text evidence="10">The sequence shown here is derived from an EMBL/GenBank/DDBJ whole genome shotgun (WGS) entry which is preliminary data.</text>
</comment>
<evidence type="ECO:0000256" key="3">
    <source>
        <dbReference type="ARBA" id="ARBA00022679"/>
    </source>
</evidence>
<protein>
    <recommendedName>
        <fullName evidence="2">histidine kinase</fullName>
        <ecNumber evidence="2">2.7.13.3</ecNumber>
    </recommendedName>
</protein>
<accession>A0A4R1KBZ5</accession>
<evidence type="ECO:0000256" key="2">
    <source>
        <dbReference type="ARBA" id="ARBA00012438"/>
    </source>
</evidence>
<dbReference type="GO" id="GO:0005524">
    <property type="term" value="F:ATP binding"/>
    <property type="evidence" value="ECO:0007669"/>
    <property type="project" value="UniProtKB-KW"/>
</dbReference>
<dbReference type="InterPro" id="IPR000014">
    <property type="entry name" value="PAS"/>
</dbReference>
<feature type="transmembrane region" description="Helical" evidence="8">
    <location>
        <begin position="259"/>
        <end position="284"/>
    </location>
</feature>
<keyword evidence="6" id="KW-0067">ATP-binding</keyword>
<dbReference type="Proteomes" id="UP000294614">
    <property type="component" value="Unassembled WGS sequence"/>
</dbReference>
<evidence type="ECO:0000259" key="9">
    <source>
        <dbReference type="PROSITE" id="PS50109"/>
    </source>
</evidence>
<dbReference type="GO" id="GO:0000160">
    <property type="term" value="P:phosphorelay signal transduction system"/>
    <property type="evidence" value="ECO:0007669"/>
    <property type="project" value="UniProtKB-KW"/>
</dbReference>
<dbReference type="PRINTS" id="PR00344">
    <property type="entry name" value="BCTRLSENSOR"/>
</dbReference>
<keyword evidence="4" id="KW-0547">Nucleotide-binding</keyword>
<keyword evidence="11" id="KW-1185">Reference proteome</keyword>
<name>A0A4R1KBZ5_9BACT</name>
<evidence type="ECO:0000256" key="7">
    <source>
        <dbReference type="ARBA" id="ARBA00023012"/>
    </source>
</evidence>